<evidence type="ECO:0008006" key="6">
    <source>
        <dbReference type="Google" id="ProtNLM"/>
    </source>
</evidence>
<dbReference type="InterPro" id="IPR013783">
    <property type="entry name" value="Ig-like_fold"/>
</dbReference>
<dbReference type="RefSeq" id="WP_208402459.1">
    <property type="nucleotide sequence ID" value="NZ_JAAMOX010000001.1"/>
</dbReference>
<dbReference type="NCBIfam" id="NF012200">
    <property type="entry name" value="choice_anch_D"/>
    <property type="match status" value="2"/>
</dbReference>
<sequence>MHTALTAIIVAAGLSFGVGAAASAEEPAVTSDTFFTNDRGLTLQSDYLEMSTPFGEATTQTITLTATQDLTFRAASEYPTPGDSFYVTRAGVCPGYFGSVAMKAGDSCTLTIVFTPSTTASYYGGPSFTATVNGVTTPIGIHLHGNVETVVMDGPINFGTVRLGDSETLQYTLTNVARYDYTVTELFSGLATYYGFSIAGTSCGSVLPAGATCTIDLDFAPIYNFEASTYVYSTGTMDGQRAYSNGMYTKGTGSEGVVGLTATPTVDFGAVAEGETANGVMTLTNTGEVRLTFNTYNGWFSNYSGAFALVGELPAALEPGASVDLPVVFSADGAEVGEQTSDYNVTGYTSAYTAANAQVSLRALVEAGSSPGDPVDPVDPTDPGVPVDPTGPLVPTEPVAPTPPPTPETKLPAVDEIVVPAVTPGDAAQQTQPASAASTAAAGSLAVTGTHDSVAGLSALLLVAVGASALYFGRRSRQANSAPAL</sequence>
<keyword evidence="2" id="KW-0812">Transmembrane</keyword>
<evidence type="ECO:0000256" key="3">
    <source>
        <dbReference type="SAM" id="SignalP"/>
    </source>
</evidence>
<feature type="region of interest" description="Disordered" evidence="1">
    <location>
        <begin position="367"/>
        <end position="411"/>
    </location>
</feature>
<evidence type="ECO:0000313" key="4">
    <source>
        <dbReference type="EMBL" id="NIH53546.1"/>
    </source>
</evidence>
<keyword evidence="3" id="KW-0732">Signal</keyword>
<protein>
    <recommendedName>
        <fullName evidence="6">Choice-of-anchor D domain-containing protein</fullName>
    </recommendedName>
</protein>
<proteinExistence type="predicted"/>
<dbReference type="Proteomes" id="UP000541033">
    <property type="component" value="Unassembled WGS sequence"/>
</dbReference>
<feature type="chain" id="PRO_5039589016" description="Choice-of-anchor D domain-containing protein" evidence="3">
    <location>
        <begin position="21"/>
        <end position="485"/>
    </location>
</feature>
<feature type="transmembrane region" description="Helical" evidence="2">
    <location>
        <begin position="454"/>
        <end position="473"/>
    </location>
</feature>
<dbReference type="GO" id="GO:0005975">
    <property type="term" value="P:carbohydrate metabolic process"/>
    <property type="evidence" value="ECO:0007669"/>
    <property type="project" value="UniProtKB-ARBA"/>
</dbReference>
<reference evidence="4 5" key="1">
    <citation type="submission" date="2020-02" db="EMBL/GenBank/DDBJ databases">
        <title>Sequencing the genomes of 1000 actinobacteria strains.</title>
        <authorList>
            <person name="Klenk H.-P."/>
        </authorList>
    </citation>
    <scope>NUCLEOTIDE SEQUENCE [LARGE SCALE GENOMIC DNA]</scope>
    <source>
        <strain evidence="4 5">DSM 27960</strain>
    </source>
</reference>
<evidence type="ECO:0000256" key="1">
    <source>
        <dbReference type="SAM" id="MobiDB-lite"/>
    </source>
</evidence>
<comment type="caution">
    <text evidence="4">The sequence shown here is derived from an EMBL/GenBank/DDBJ whole genome shotgun (WGS) entry which is preliminary data.</text>
</comment>
<evidence type="ECO:0000313" key="5">
    <source>
        <dbReference type="Proteomes" id="UP000541033"/>
    </source>
</evidence>
<accession>A0A7X5R0W0</accession>
<dbReference type="AlphaFoldDB" id="A0A7X5R0W0"/>
<feature type="compositionally biased region" description="Low complexity" evidence="1">
    <location>
        <begin position="381"/>
        <end position="397"/>
    </location>
</feature>
<dbReference type="Gene3D" id="2.60.40.10">
    <property type="entry name" value="Immunoglobulins"/>
    <property type="match status" value="3"/>
</dbReference>
<keyword evidence="5" id="KW-1185">Reference proteome</keyword>
<evidence type="ECO:0000256" key="2">
    <source>
        <dbReference type="SAM" id="Phobius"/>
    </source>
</evidence>
<keyword evidence="2" id="KW-1133">Transmembrane helix</keyword>
<name>A0A7X5R0W0_9MICO</name>
<feature type="signal peptide" evidence="3">
    <location>
        <begin position="1"/>
        <end position="20"/>
    </location>
</feature>
<organism evidence="4 5">
    <name type="scientific">Lysinibacter cavernae</name>
    <dbReference type="NCBI Taxonomy" id="1640652"/>
    <lineage>
        <taxon>Bacteria</taxon>
        <taxon>Bacillati</taxon>
        <taxon>Actinomycetota</taxon>
        <taxon>Actinomycetes</taxon>
        <taxon>Micrococcales</taxon>
        <taxon>Microbacteriaceae</taxon>
        <taxon>Lysinibacter</taxon>
    </lineage>
</organism>
<gene>
    <name evidence="4" type="ORF">FHX76_001414</name>
</gene>
<dbReference type="EMBL" id="JAAMOX010000001">
    <property type="protein sequence ID" value="NIH53546.1"/>
    <property type="molecule type" value="Genomic_DNA"/>
</dbReference>
<keyword evidence="2" id="KW-0472">Membrane</keyword>
<feature type="compositionally biased region" description="Pro residues" evidence="1">
    <location>
        <begin position="398"/>
        <end position="407"/>
    </location>
</feature>